<reference evidence="1 2" key="1">
    <citation type="submission" date="2018-06" db="EMBL/GenBank/DDBJ databases">
        <authorList>
            <consortium name="Pathogen Informatics"/>
            <person name="Doyle S."/>
        </authorList>
    </citation>
    <scope>NUCLEOTIDE SEQUENCE [LARGE SCALE GENOMIC DNA]</scope>
    <source>
        <strain evidence="1 2">NCTC11343</strain>
    </source>
</reference>
<dbReference type="AlphaFoldDB" id="A0A2X2LHQ4"/>
<organism evidence="1 2">
    <name type="scientific">Sphingobacterium multivorum</name>
    <dbReference type="NCBI Taxonomy" id="28454"/>
    <lineage>
        <taxon>Bacteria</taxon>
        <taxon>Pseudomonadati</taxon>
        <taxon>Bacteroidota</taxon>
        <taxon>Sphingobacteriia</taxon>
        <taxon>Sphingobacteriales</taxon>
        <taxon>Sphingobacteriaceae</taxon>
        <taxon>Sphingobacterium</taxon>
    </lineage>
</organism>
<dbReference type="Proteomes" id="UP000251241">
    <property type="component" value="Unassembled WGS sequence"/>
</dbReference>
<accession>A0A2X2LHQ4</accession>
<name>A0A2X2LHQ4_SPHMU</name>
<proteinExistence type="predicted"/>
<sequence>MKLIKNILVVLVPLTLFSDITFSQSKEELKKNMKTAV</sequence>
<gene>
    <name evidence="1" type="ORF">NCTC11343_04770</name>
</gene>
<protein>
    <submittedName>
        <fullName evidence="1">Uncharacterized protein</fullName>
    </submittedName>
</protein>
<evidence type="ECO:0000313" key="1">
    <source>
        <dbReference type="EMBL" id="SPZ92799.1"/>
    </source>
</evidence>
<dbReference type="EMBL" id="UAUU01000011">
    <property type="protein sequence ID" value="SPZ92799.1"/>
    <property type="molecule type" value="Genomic_DNA"/>
</dbReference>
<evidence type="ECO:0000313" key="2">
    <source>
        <dbReference type="Proteomes" id="UP000251241"/>
    </source>
</evidence>